<organism evidence="3 4">
    <name type="scientific">Streptomyces gossypii</name>
    <dbReference type="NCBI Taxonomy" id="2883101"/>
    <lineage>
        <taxon>Bacteria</taxon>
        <taxon>Bacillati</taxon>
        <taxon>Actinomycetota</taxon>
        <taxon>Actinomycetes</taxon>
        <taxon>Kitasatosporales</taxon>
        <taxon>Streptomycetaceae</taxon>
        <taxon>Streptomyces</taxon>
    </lineage>
</organism>
<evidence type="ECO:0000313" key="4">
    <source>
        <dbReference type="Proteomes" id="UP001156389"/>
    </source>
</evidence>
<dbReference type="PANTHER" id="PTHR32015">
    <property type="entry name" value="FASTING INDUCED LIPASE"/>
    <property type="match status" value="1"/>
</dbReference>
<sequence>MRRTSLATRIAVAAVTVATLSGLGTLTAQADTPAPPAPATAPSSSTPADYPEGDLGTAVKNFLFSPGAVDGANDWNCKPSAEHPEPVVLVHGTFFNLGANWPVLAPKLANEGYCVYAFNYGMNHLSLGRVGGLDHIRDSARTMRTFVDKVLDATGSEQVDVVGHSQGGLLPHYYIEKLGGADKVDEFIGMAPSNHGTDLSGLVSLGRQLNLLGFVNGLLGRTAPGMVDQEVGSDFQRELFGNGDTVPGPEYTVISTKHDRVVTPYRNQQLDGDNVTNLVLQDQCPDNPVGHAGLFNDSPTHQNILNILGPDDPDFRPTCTGYGLPL</sequence>
<dbReference type="InterPro" id="IPR029058">
    <property type="entry name" value="AB_hydrolase_fold"/>
</dbReference>
<dbReference type="SUPFAM" id="SSF53474">
    <property type="entry name" value="alpha/beta-Hydrolases"/>
    <property type="match status" value="1"/>
</dbReference>
<name>A0ABT2JRB7_9ACTN</name>
<dbReference type="Gene3D" id="3.40.50.1820">
    <property type="entry name" value="alpha/beta hydrolase"/>
    <property type="match status" value="1"/>
</dbReference>
<reference evidence="3 4" key="1">
    <citation type="submission" date="2021-10" db="EMBL/GenBank/DDBJ databases">
        <title>Streptomyces gossypii sp. nov., isolated from soil collected from cotton field.</title>
        <authorList>
            <person name="Ge X."/>
            <person name="Chen X."/>
            <person name="Liu W."/>
        </authorList>
    </citation>
    <scope>NUCLEOTIDE SEQUENCE [LARGE SCALE GENOMIC DNA]</scope>
    <source>
        <strain evidence="3 4">N2-109</strain>
    </source>
</reference>
<feature type="compositionally biased region" description="Low complexity" evidence="1">
    <location>
        <begin position="40"/>
        <end position="49"/>
    </location>
</feature>
<accession>A0ABT2JRB7</accession>
<comment type="caution">
    <text evidence="3">The sequence shown here is derived from an EMBL/GenBank/DDBJ whole genome shotgun (WGS) entry which is preliminary data.</text>
</comment>
<keyword evidence="4" id="KW-1185">Reference proteome</keyword>
<feature type="signal peptide" evidence="2">
    <location>
        <begin position="1"/>
        <end position="30"/>
    </location>
</feature>
<keyword evidence="3" id="KW-0378">Hydrolase</keyword>
<dbReference type="GO" id="GO:0016787">
    <property type="term" value="F:hydrolase activity"/>
    <property type="evidence" value="ECO:0007669"/>
    <property type="project" value="UniProtKB-KW"/>
</dbReference>
<dbReference type="PANTHER" id="PTHR32015:SF1">
    <property type="entry name" value="LIPASE"/>
    <property type="match status" value="1"/>
</dbReference>
<gene>
    <name evidence="3" type="ORF">LHJ74_10990</name>
</gene>
<dbReference type="Pfam" id="PF01674">
    <property type="entry name" value="Lipase_2"/>
    <property type="match status" value="1"/>
</dbReference>
<proteinExistence type="predicted"/>
<dbReference type="RefSeq" id="WP_260217724.1">
    <property type="nucleotide sequence ID" value="NZ_JAJAGO010000004.1"/>
</dbReference>
<protein>
    <submittedName>
        <fullName evidence="3">Alpha/beta fold hydrolase</fullName>
    </submittedName>
</protein>
<evidence type="ECO:0000256" key="1">
    <source>
        <dbReference type="SAM" id="MobiDB-lite"/>
    </source>
</evidence>
<dbReference type="InterPro" id="IPR002918">
    <property type="entry name" value="Lipase_EstA/Esterase_EstB"/>
</dbReference>
<feature type="chain" id="PRO_5046270752" evidence="2">
    <location>
        <begin position="31"/>
        <end position="326"/>
    </location>
</feature>
<dbReference type="Proteomes" id="UP001156389">
    <property type="component" value="Unassembled WGS sequence"/>
</dbReference>
<evidence type="ECO:0000256" key="2">
    <source>
        <dbReference type="SAM" id="SignalP"/>
    </source>
</evidence>
<evidence type="ECO:0000313" key="3">
    <source>
        <dbReference type="EMBL" id="MCT2590430.1"/>
    </source>
</evidence>
<feature type="region of interest" description="Disordered" evidence="1">
    <location>
        <begin position="28"/>
        <end position="51"/>
    </location>
</feature>
<keyword evidence="2" id="KW-0732">Signal</keyword>
<dbReference type="EMBL" id="JAJAGO010000004">
    <property type="protein sequence ID" value="MCT2590430.1"/>
    <property type="molecule type" value="Genomic_DNA"/>
</dbReference>